<dbReference type="Proteomes" id="UP000031535">
    <property type="component" value="Unassembled WGS sequence"/>
</dbReference>
<dbReference type="Gene3D" id="3.55.50.10">
    <property type="entry name" value="Baseplate protein-like domains"/>
    <property type="match status" value="1"/>
</dbReference>
<dbReference type="RefSeq" id="WP_040063992.1">
    <property type="nucleotide sequence ID" value="NZ_JXDG01000007.1"/>
</dbReference>
<dbReference type="Gene3D" id="2.40.50.230">
    <property type="entry name" value="Gp5 N-terminal domain"/>
    <property type="match status" value="1"/>
</dbReference>
<dbReference type="EMBL" id="JXDG01000007">
    <property type="protein sequence ID" value="KIH85504.1"/>
    <property type="molecule type" value="Genomic_DNA"/>
</dbReference>
<organism evidence="1 2">
    <name type="scientific">Pseudomonas batumici</name>
    <dbReference type="NCBI Taxonomy" id="226910"/>
    <lineage>
        <taxon>Bacteria</taxon>
        <taxon>Pseudomonadati</taxon>
        <taxon>Pseudomonadota</taxon>
        <taxon>Gammaproteobacteria</taxon>
        <taxon>Pseudomonadales</taxon>
        <taxon>Pseudomonadaceae</taxon>
        <taxon>Pseudomonas</taxon>
    </lineage>
</organism>
<keyword evidence="2" id="KW-1185">Reference proteome</keyword>
<gene>
    <name evidence="1" type="ORF">UCMB321_0773</name>
</gene>
<dbReference type="AlphaFoldDB" id="A0A0C2EHH0"/>
<evidence type="ECO:0000313" key="1">
    <source>
        <dbReference type="EMBL" id="KIH85504.1"/>
    </source>
</evidence>
<accession>A0A0C2EHH0</accession>
<dbReference type="STRING" id="226910.UCMB321_0773"/>
<comment type="caution">
    <text evidence="1">The sequence shown here is derived from an EMBL/GenBank/DDBJ whole genome shotgun (WGS) entry which is preliminary data.</text>
</comment>
<reference evidence="1 2" key="1">
    <citation type="submission" date="2015-01" db="EMBL/GenBank/DDBJ databases">
        <title>Complete genome of Pseudomonas batumici UCM B-321 producer of the batumin antibiotic with strong antistaphilococcal and potential anticancer activity.</title>
        <authorList>
            <person name="Klochko V.V."/>
            <person name="Zelena L.B."/>
            <person name="Elena K.A."/>
            <person name="Reva O.N."/>
        </authorList>
    </citation>
    <scope>NUCLEOTIDE SEQUENCE [LARGE SCALE GENOMIC DNA]</scope>
    <source>
        <strain evidence="1 2">UCM B-321</strain>
    </source>
</reference>
<dbReference type="Gene3D" id="2.30.110.50">
    <property type="match status" value="1"/>
</dbReference>
<dbReference type="Pfam" id="PF05954">
    <property type="entry name" value="Phage_GPD"/>
    <property type="match status" value="1"/>
</dbReference>
<evidence type="ECO:0000313" key="2">
    <source>
        <dbReference type="Proteomes" id="UP000031535"/>
    </source>
</evidence>
<dbReference type="InterPro" id="IPR037026">
    <property type="entry name" value="Vgr_OB-fold_dom_sf"/>
</dbReference>
<dbReference type="SUPFAM" id="SSF69255">
    <property type="entry name" value="gp5 N-terminal domain-like"/>
    <property type="match status" value="1"/>
</dbReference>
<dbReference type="PATRIC" id="fig|226910.6.peg.769"/>
<sequence>MFDPVNEPFFRLDVAGLSHSLIVTAFTGTEAIDELFAFELDVLDEEGELDLAGLMYRSCYLALGAENAGFHGQIQGVNLTLRGLARGHCRLSLGPRLGCLAQRFGRRLFQQFSVPEIIARVLEEHGLGDAAVCFSLKGHYPRRTYCVQYEESSLAFVQRLCAQEGIHFHFQHSREAHLLVFADHQGAFRRTHRACFADETGPGVLDLCVTLADSAHRRAGRGRPVARGESDLYGLACGAYLPVSGHPCASWNRLWLVTRLRHRGGSLPGAPADPGPRLRYSNAFAATSWEVAFRGRRRRPAPLLSGLFRAQVIGTDEQGTCRDAQGRVAVRIEAFSLGMGSPEVPCWLPMVPSLQRECEESGSALAVGTPVWVRFQGGDPQSPRIVMGGDARWPTRRPGAVQRPRREPILESLHAGYPLVLLCGRPMGGSDHHCVVPDCACRGAPSRRGAP</sequence>
<proteinExistence type="predicted"/>
<name>A0A0C2EHH0_9PSED</name>
<dbReference type="SUPFAM" id="SSF69279">
    <property type="entry name" value="Phage tail proteins"/>
    <property type="match status" value="2"/>
</dbReference>
<protein>
    <submittedName>
        <fullName evidence="1">VgrG protein</fullName>
    </submittedName>
</protein>
<dbReference type="OrthoDB" id="9762420at2"/>